<name>A0A9R0YUA6_TRITD</name>
<dbReference type="Gramene" id="TRITD6Bv1G193010.2">
    <property type="protein sequence ID" value="TRITD6Bv1G193010.2"/>
    <property type="gene ID" value="TRITD6Bv1G193010"/>
</dbReference>
<sequence length="166" mass="18463">MCRKERETVLCDHDILAKTKDTVVFSYRTPGASSESATTSVNNKSCSGTMQRSDDVTVDSSISGINTVRFSLNNRDAEGNTADSSRTLISFKRKFSERGPLAANAQHMILQQAETFQKELVMTSDQASTQNQRLPKGYAYVPRDSLSKEKPWKRNTQTHEPQEPGG</sequence>
<protein>
    <submittedName>
        <fullName evidence="2">Uncharacterized protein</fullName>
    </submittedName>
</protein>
<keyword evidence="3" id="KW-1185">Reference proteome</keyword>
<dbReference type="Proteomes" id="UP000324705">
    <property type="component" value="Chromosome 6B"/>
</dbReference>
<feature type="region of interest" description="Disordered" evidence="1">
    <location>
        <begin position="124"/>
        <end position="166"/>
    </location>
</feature>
<proteinExistence type="predicted"/>
<dbReference type="EMBL" id="LT934122">
    <property type="protein sequence ID" value="VAI61412.1"/>
    <property type="molecule type" value="Genomic_DNA"/>
</dbReference>
<accession>A0A9R0YUA6</accession>
<gene>
    <name evidence="2" type="ORF">TRITD_6Bv1G193010</name>
</gene>
<reference evidence="2 3" key="1">
    <citation type="submission" date="2017-09" db="EMBL/GenBank/DDBJ databases">
        <authorList>
            <consortium name="International Durum Wheat Genome Sequencing Consortium (IDWGSC)"/>
            <person name="Milanesi L."/>
        </authorList>
    </citation>
    <scope>NUCLEOTIDE SEQUENCE [LARGE SCALE GENOMIC DNA]</scope>
    <source>
        <strain evidence="3">cv. Svevo</strain>
    </source>
</reference>
<organism evidence="2 3">
    <name type="scientific">Triticum turgidum subsp. durum</name>
    <name type="common">Durum wheat</name>
    <name type="synonym">Triticum durum</name>
    <dbReference type="NCBI Taxonomy" id="4567"/>
    <lineage>
        <taxon>Eukaryota</taxon>
        <taxon>Viridiplantae</taxon>
        <taxon>Streptophyta</taxon>
        <taxon>Embryophyta</taxon>
        <taxon>Tracheophyta</taxon>
        <taxon>Spermatophyta</taxon>
        <taxon>Magnoliopsida</taxon>
        <taxon>Liliopsida</taxon>
        <taxon>Poales</taxon>
        <taxon>Poaceae</taxon>
        <taxon>BOP clade</taxon>
        <taxon>Pooideae</taxon>
        <taxon>Triticodae</taxon>
        <taxon>Triticeae</taxon>
        <taxon>Triticinae</taxon>
        <taxon>Triticum</taxon>
    </lineage>
</organism>
<evidence type="ECO:0000313" key="3">
    <source>
        <dbReference type="Proteomes" id="UP000324705"/>
    </source>
</evidence>
<feature type="compositionally biased region" description="Polar residues" evidence="1">
    <location>
        <begin position="124"/>
        <end position="133"/>
    </location>
</feature>
<feature type="compositionally biased region" description="Polar residues" evidence="1">
    <location>
        <begin position="31"/>
        <end position="51"/>
    </location>
</feature>
<dbReference type="AlphaFoldDB" id="A0A9R0YUA6"/>
<evidence type="ECO:0000256" key="1">
    <source>
        <dbReference type="SAM" id="MobiDB-lite"/>
    </source>
</evidence>
<evidence type="ECO:0000313" key="2">
    <source>
        <dbReference type="EMBL" id="VAI61412.1"/>
    </source>
</evidence>
<feature type="region of interest" description="Disordered" evidence="1">
    <location>
        <begin position="31"/>
        <end position="53"/>
    </location>
</feature>